<evidence type="ECO:0000313" key="1">
    <source>
        <dbReference type="EMBL" id="CEG60289.1"/>
    </source>
</evidence>
<dbReference type="RefSeq" id="WP_173892035.1">
    <property type="nucleotide sequence ID" value="NZ_CP020614.1"/>
</dbReference>
<dbReference type="AlphaFoldDB" id="A0A098GCS6"/>
<accession>A0A098GCS6</accession>
<name>A0A098GCS6_LEGMI</name>
<dbReference type="HOGENOM" id="CLU_882224_0_0_6"/>
<evidence type="ECO:0000313" key="4">
    <source>
        <dbReference type="Proteomes" id="UP000182998"/>
    </source>
</evidence>
<dbReference type="Proteomes" id="UP000182998">
    <property type="component" value="Unassembled WGS sequence"/>
</dbReference>
<proteinExistence type="predicted"/>
<reference evidence="2 4" key="3">
    <citation type="submission" date="2016-10" db="EMBL/GenBank/DDBJ databases">
        <authorList>
            <person name="Varghese N."/>
            <person name="Submissions S."/>
        </authorList>
    </citation>
    <scope>NUCLEOTIDE SEQUENCE [LARGE SCALE GENOMIC DNA]</scope>
    <source>
        <strain evidence="2 4">ATCC 33218</strain>
    </source>
</reference>
<sequence length="318" mass="35578">MNDYRVTFEMRQIGLRKLFGCFIFLTASVCATEAVDPAKIELKQIENNLSNNSFEAYWVFSGIVTNESGEHYDYYFQIQRKNTQFHALATLIDSQSKDVLLFEEGNTTIDNADAKSWRVGKMFMQFNPINNSWVFGVKTHGNKGFNFKIDMLAQAVSPPVSQDLRSGVELLINQTGRLNGHLQTGETSKDQFVTAQKAWFKQIRVKKPQDSLHSLTGVLCQFNDGSGFYAVNLQEPDALRGAVAGWRDIQGSAIAMSQFVSVKETKQEGIWRIRIPSPNVHLTLQDALAKENGKHQLIAGVAEGNMPGFCAISRDQIG</sequence>
<protein>
    <submittedName>
        <fullName evidence="1">Uncharacterized protein</fullName>
    </submittedName>
</protein>
<dbReference type="Proteomes" id="UP000032414">
    <property type="component" value="Chromosome I"/>
</dbReference>
<reference evidence="3" key="2">
    <citation type="submission" date="2014-09" db="EMBL/GenBank/DDBJ databases">
        <authorList>
            <person name="Gomez-Valero L."/>
        </authorList>
    </citation>
    <scope>NUCLEOTIDE SEQUENCE [LARGE SCALE GENOMIC DNA]</scope>
    <source>
        <strain evidence="3">ATCC33218</strain>
    </source>
</reference>
<reference evidence="1" key="1">
    <citation type="submission" date="2014-09" db="EMBL/GenBank/DDBJ databases">
        <authorList>
            <person name="GOMEZ-VALERO Laura"/>
        </authorList>
    </citation>
    <scope>NUCLEOTIDE SEQUENCE</scope>
    <source>
        <strain evidence="1">ATCC33218</strain>
    </source>
</reference>
<dbReference type="EMBL" id="FMVN01000010">
    <property type="protein sequence ID" value="SCY57001.1"/>
    <property type="molecule type" value="Genomic_DNA"/>
</dbReference>
<gene>
    <name evidence="1" type="ORF">LMI_0973</name>
    <name evidence="2" type="ORF">SAMN02982997_02092</name>
</gene>
<evidence type="ECO:0000313" key="3">
    <source>
        <dbReference type="Proteomes" id="UP000032414"/>
    </source>
</evidence>
<evidence type="ECO:0000313" key="2">
    <source>
        <dbReference type="EMBL" id="SCY57001.1"/>
    </source>
</evidence>
<dbReference type="STRING" id="451.B6N58_10615"/>
<dbReference type="PATRIC" id="fig|451.8.peg.286"/>
<dbReference type="KEGG" id="tmc:LMI_0973"/>
<organism evidence="1 3">
    <name type="scientific">Legionella micdadei</name>
    <name type="common">Tatlockia micdadei</name>
    <dbReference type="NCBI Taxonomy" id="451"/>
    <lineage>
        <taxon>Bacteria</taxon>
        <taxon>Pseudomonadati</taxon>
        <taxon>Pseudomonadota</taxon>
        <taxon>Gammaproteobacteria</taxon>
        <taxon>Legionellales</taxon>
        <taxon>Legionellaceae</taxon>
        <taxon>Legionella</taxon>
    </lineage>
</organism>
<dbReference type="EMBL" id="LN614830">
    <property type="protein sequence ID" value="CEG60289.1"/>
    <property type="molecule type" value="Genomic_DNA"/>
</dbReference>
<keyword evidence="4" id="KW-1185">Reference proteome</keyword>